<name>A0A5E4GMF7_PRUDU</name>
<dbReference type="EMBL" id="CABIKO010001128">
    <property type="protein sequence ID" value="VVA40964.1"/>
    <property type="molecule type" value="Genomic_DNA"/>
</dbReference>
<proteinExistence type="predicted"/>
<dbReference type="InParanoid" id="A0A5E4GMF7"/>
<dbReference type="AlphaFoldDB" id="A0A5E4GMF7"/>
<sequence>FQCSHTSARDKTILSCLERIRVYVMLRMASRRSACKNWRYSVGPRIFKIIEKNKLGSSQFIPRLASEKLYQ</sequence>
<dbReference type="Gramene" id="VVA40964">
    <property type="protein sequence ID" value="VVA40964"/>
    <property type="gene ID" value="Prudul26B010200"/>
</dbReference>
<reference evidence="2" key="1">
    <citation type="journal article" date="2020" name="Plant J.">
        <title>Transposons played a major role in the diversification between the closely related almond and peach genomes: results from the almond genome sequence.</title>
        <authorList>
            <person name="Alioto T."/>
            <person name="Alexiou K.G."/>
            <person name="Bardil A."/>
            <person name="Barteri F."/>
            <person name="Castanera R."/>
            <person name="Cruz F."/>
            <person name="Dhingra A."/>
            <person name="Duval H."/>
            <person name="Fernandez I Marti A."/>
            <person name="Frias L."/>
            <person name="Galan B."/>
            <person name="Garcia J.L."/>
            <person name="Howad W."/>
            <person name="Gomez-Garrido J."/>
            <person name="Gut M."/>
            <person name="Julca I."/>
            <person name="Morata J."/>
            <person name="Puigdomenech P."/>
            <person name="Ribeca P."/>
            <person name="Rubio Cabetas M.J."/>
            <person name="Vlasova A."/>
            <person name="Wirthensohn M."/>
            <person name="Garcia-Mas J."/>
            <person name="Gabaldon T."/>
            <person name="Casacuberta J.M."/>
            <person name="Arus P."/>
        </authorList>
    </citation>
    <scope>NUCLEOTIDE SEQUENCE [LARGE SCALE GENOMIC DNA]</scope>
    <source>
        <strain evidence="2">cv. Texas</strain>
    </source>
</reference>
<gene>
    <name evidence="1" type="ORF">ALMOND_2B010200</name>
</gene>
<feature type="non-terminal residue" evidence="1">
    <location>
        <position position="1"/>
    </location>
</feature>
<accession>A0A5E4GMF7</accession>
<organism evidence="1 2">
    <name type="scientific">Prunus dulcis</name>
    <name type="common">Almond</name>
    <name type="synonym">Amygdalus dulcis</name>
    <dbReference type="NCBI Taxonomy" id="3755"/>
    <lineage>
        <taxon>Eukaryota</taxon>
        <taxon>Viridiplantae</taxon>
        <taxon>Streptophyta</taxon>
        <taxon>Embryophyta</taxon>
        <taxon>Tracheophyta</taxon>
        <taxon>Spermatophyta</taxon>
        <taxon>Magnoliopsida</taxon>
        <taxon>eudicotyledons</taxon>
        <taxon>Gunneridae</taxon>
        <taxon>Pentapetalae</taxon>
        <taxon>rosids</taxon>
        <taxon>fabids</taxon>
        <taxon>Rosales</taxon>
        <taxon>Rosaceae</taxon>
        <taxon>Amygdaloideae</taxon>
        <taxon>Amygdaleae</taxon>
        <taxon>Prunus</taxon>
    </lineage>
</organism>
<protein>
    <submittedName>
        <fullName evidence="1">PREDICTED: LOC110746108</fullName>
    </submittedName>
</protein>
<feature type="non-terminal residue" evidence="1">
    <location>
        <position position="71"/>
    </location>
</feature>
<evidence type="ECO:0000313" key="2">
    <source>
        <dbReference type="Proteomes" id="UP000327085"/>
    </source>
</evidence>
<evidence type="ECO:0000313" key="1">
    <source>
        <dbReference type="EMBL" id="VVA40964.1"/>
    </source>
</evidence>
<dbReference type="Proteomes" id="UP000327085">
    <property type="component" value="Unassembled WGS sequence"/>
</dbReference>